<proteinExistence type="predicted"/>
<evidence type="ECO:0000313" key="3">
    <source>
        <dbReference type="EMBL" id="RPA22896.1"/>
    </source>
</evidence>
<feature type="transmembrane region" description="Helical" evidence="1">
    <location>
        <begin position="51"/>
        <end position="70"/>
    </location>
</feature>
<dbReference type="KEGG" id="spsr:EGC80_06690"/>
<feature type="transmembrane region" description="Helical" evidence="1">
    <location>
        <begin position="12"/>
        <end position="31"/>
    </location>
</feature>
<protein>
    <submittedName>
        <fullName evidence="3">DUF1499 domain-containing protein</fullName>
    </submittedName>
</protein>
<dbReference type="Pfam" id="PF07386">
    <property type="entry name" value="DUF1499"/>
    <property type="match status" value="1"/>
</dbReference>
<accession>A0A3N4DBG5</accession>
<keyword evidence="1" id="KW-0812">Transmembrane</keyword>
<reference evidence="5" key="2">
    <citation type="submission" date="2018-11" db="EMBL/GenBank/DDBJ databases">
        <title>Shewanella sp. R106.</title>
        <authorList>
            <person name="Hwang Y.J."/>
            <person name="Hwang C.Y."/>
        </authorList>
    </citation>
    <scope>NUCLEOTIDE SEQUENCE [LARGE SCALE GENOMIC DNA]</scope>
    <source>
        <strain evidence="5">R106</strain>
    </source>
</reference>
<dbReference type="InterPro" id="IPR010865">
    <property type="entry name" value="DUF1499"/>
</dbReference>
<evidence type="ECO:0000256" key="1">
    <source>
        <dbReference type="SAM" id="Phobius"/>
    </source>
</evidence>
<dbReference type="OrthoDB" id="1523552at2"/>
<dbReference type="Proteomes" id="UP000273778">
    <property type="component" value="Chromosome"/>
</dbReference>
<keyword evidence="4" id="KW-1185">Reference proteome</keyword>
<dbReference type="EMBL" id="CP034073">
    <property type="protein sequence ID" value="AZG34638.1"/>
    <property type="molecule type" value="Genomic_DNA"/>
</dbReference>
<keyword evidence="1" id="KW-1133">Transmembrane helix</keyword>
<organism evidence="3 5">
    <name type="scientific">Shewanella psychromarinicola</name>
    <dbReference type="NCBI Taxonomy" id="2487742"/>
    <lineage>
        <taxon>Bacteria</taxon>
        <taxon>Pseudomonadati</taxon>
        <taxon>Pseudomonadota</taxon>
        <taxon>Gammaproteobacteria</taxon>
        <taxon>Alteromonadales</taxon>
        <taxon>Shewanellaceae</taxon>
        <taxon>Shewanella</taxon>
    </lineage>
</organism>
<keyword evidence="1" id="KW-0472">Membrane</keyword>
<dbReference type="EMBL" id="RKKB01000024">
    <property type="protein sequence ID" value="RPA22896.1"/>
    <property type="molecule type" value="Genomic_DNA"/>
</dbReference>
<evidence type="ECO:0000313" key="2">
    <source>
        <dbReference type="EMBL" id="AZG34638.1"/>
    </source>
</evidence>
<dbReference type="Proteomes" id="UP000278855">
    <property type="component" value="Unassembled WGS sequence"/>
</dbReference>
<sequence>MGVMQKDNLGKVALVVALVAVAIAALMVFGSSMGLWEPIVGFMASRNYNNLLGYVVVVFSVLALVTSFSAKSSAKQNSRAKVKGILTSTIALLLGLAILSPRIMALVIEPVKYPPIHDITTNTQSPPQFEFLTDSRIGARNSLVYGGEEIAAQQLKAFPTIGPIASDLSVEAAYQKALTVAKTMGWTIVAQDPKALRFESTATTPFFNFADDVVIVVSALEQGSRIDLRSVSRIGIGDAGVNAKRIQEFSQRFSR</sequence>
<evidence type="ECO:0000313" key="4">
    <source>
        <dbReference type="Proteomes" id="UP000273778"/>
    </source>
</evidence>
<reference evidence="3" key="3">
    <citation type="submission" date="2018-11" db="EMBL/GenBank/DDBJ databases">
        <authorList>
            <person name="Hwang Y.J."/>
            <person name="Hwang C.Y."/>
        </authorList>
    </citation>
    <scope>NUCLEOTIDE SEQUENCE</scope>
    <source>
        <strain evidence="3">R106</strain>
    </source>
</reference>
<feature type="transmembrane region" description="Helical" evidence="1">
    <location>
        <begin position="82"/>
        <end position="100"/>
    </location>
</feature>
<evidence type="ECO:0000313" key="5">
    <source>
        <dbReference type="Proteomes" id="UP000278855"/>
    </source>
</evidence>
<gene>
    <name evidence="3" type="ORF">EGC77_20370</name>
    <name evidence="2" type="ORF">EGC80_06690</name>
</gene>
<dbReference type="AlphaFoldDB" id="A0A3N4DBG5"/>
<name>A0A3N4DBG5_9GAMM</name>
<reference evidence="2 4" key="1">
    <citation type="submission" date="2018-11" db="EMBL/GenBank/DDBJ databases">
        <title>Shewanella sp. M2.</title>
        <authorList>
            <person name="Hwang Y.J."/>
            <person name="Hwang C.Y."/>
        </authorList>
    </citation>
    <scope>NUCLEOTIDE SEQUENCE [LARGE SCALE GENOMIC DNA]</scope>
    <source>
        <strain evidence="2 4">M2</strain>
    </source>
</reference>